<organism evidence="7 9">
    <name type="scientific">Bursaphelenchus xylophilus</name>
    <name type="common">Pinewood nematode worm</name>
    <name type="synonym">Aphelenchoides xylophilus</name>
    <dbReference type="NCBI Taxonomy" id="6326"/>
    <lineage>
        <taxon>Eukaryota</taxon>
        <taxon>Metazoa</taxon>
        <taxon>Ecdysozoa</taxon>
        <taxon>Nematoda</taxon>
        <taxon>Chromadorea</taxon>
        <taxon>Rhabditida</taxon>
        <taxon>Tylenchina</taxon>
        <taxon>Tylenchomorpha</taxon>
        <taxon>Aphelenchoidea</taxon>
        <taxon>Aphelenchoididae</taxon>
        <taxon>Bursaphelenchus</taxon>
    </lineage>
</organism>
<evidence type="ECO:0000313" key="9">
    <source>
        <dbReference type="WBParaSite" id="BXY_0623400.1"/>
    </source>
</evidence>
<dbReference type="Proteomes" id="UP000659654">
    <property type="component" value="Unassembled WGS sequence"/>
</dbReference>
<keyword evidence="1" id="KW-0245">EGF-like domain</keyword>
<dbReference type="Proteomes" id="UP000582659">
    <property type="component" value="Unassembled WGS sequence"/>
</dbReference>
<name>A0A1I7RZR2_BURXY</name>
<feature type="signal peptide" evidence="3">
    <location>
        <begin position="1"/>
        <end position="16"/>
    </location>
</feature>
<reference evidence="9" key="1">
    <citation type="submission" date="2016-11" db="UniProtKB">
        <authorList>
            <consortium name="WormBaseParasite"/>
        </authorList>
    </citation>
    <scope>IDENTIFICATION</scope>
</reference>
<dbReference type="EMBL" id="CAJFCV020000003">
    <property type="protein sequence ID" value="CAG9111582.1"/>
    <property type="molecule type" value="Genomic_DNA"/>
</dbReference>
<keyword evidence="3" id="KW-0732">Signal</keyword>
<comment type="caution">
    <text evidence="1">Lacks conserved residue(s) required for the propagation of feature annotation.</text>
</comment>
<evidence type="ECO:0000256" key="1">
    <source>
        <dbReference type="PROSITE-ProRule" id="PRU00076"/>
    </source>
</evidence>
<feature type="disulfide bond" evidence="1">
    <location>
        <begin position="73"/>
        <end position="82"/>
    </location>
</feature>
<gene>
    <name evidence="5" type="ORF">BXYJ_LOCUS7778</name>
</gene>
<dbReference type="Proteomes" id="UP000095284">
    <property type="component" value="Unplaced"/>
</dbReference>
<dbReference type="WBParaSite" id="BXY_0623400.1">
    <property type="protein sequence ID" value="BXY_0623400.1"/>
    <property type="gene ID" value="BXY_0623400"/>
</dbReference>
<evidence type="ECO:0000313" key="5">
    <source>
        <dbReference type="EMBL" id="CAD5223036.1"/>
    </source>
</evidence>
<evidence type="ECO:0000256" key="3">
    <source>
        <dbReference type="SAM" id="SignalP"/>
    </source>
</evidence>
<dbReference type="OrthoDB" id="88467at2759"/>
<feature type="transmembrane region" description="Helical" evidence="2">
    <location>
        <begin position="268"/>
        <end position="289"/>
    </location>
</feature>
<keyword evidence="2" id="KW-1133">Transmembrane helix</keyword>
<sequence>MWLPSLLLLLCTYISANELADDSLPVCNCTNKPTKDYYYDLDTHMDTLPELECRPCLEGSKCVQVGDKAQCQCAPYRFGQYCQYADLCHNGRSKCVDGDCKSDVNLHSKKCICNDDRGGEFCEFQRPKEQILLTFEVMEPMGIQNILDGLSVVTKNAHLGGFDILESGKAMFKSTGNLCMKQKVDQNEDIDPEAEGFVPYNVIVHARILMACGRLAEHHHTEIFTCYTSAYDAVHTLNNLRLYDQTKRFGLNFVHAEVDNSLFECQHAIGLIIGLLAVVTLFTVGYCLYQRISYQRYFRGSGARGAGSGDTMNKLIEPNGYF</sequence>
<dbReference type="PROSITE" id="PS50026">
    <property type="entry name" value="EGF_3"/>
    <property type="match status" value="1"/>
</dbReference>
<evidence type="ECO:0000256" key="2">
    <source>
        <dbReference type="SAM" id="Phobius"/>
    </source>
</evidence>
<evidence type="ECO:0000313" key="8">
    <source>
        <dbReference type="Proteomes" id="UP000659654"/>
    </source>
</evidence>
<keyword evidence="8" id="KW-1185">Reference proteome</keyword>
<evidence type="ECO:0000259" key="4">
    <source>
        <dbReference type="PROSITE" id="PS50026"/>
    </source>
</evidence>
<accession>A0A1I7RZR2</accession>
<keyword evidence="1" id="KW-1015">Disulfide bond</keyword>
<keyword evidence="2" id="KW-0812">Transmembrane</keyword>
<proteinExistence type="predicted"/>
<protein>
    <submittedName>
        <fullName evidence="5">(pine wood nematode) hypothetical protein</fullName>
    </submittedName>
</protein>
<evidence type="ECO:0000313" key="6">
    <source>
        <dbReference type="EMBL" id="CAG9111582.1"/>
    </source>
</evidence>
<dbReference type="InterPro" id="IPR000742">
    <property type="entry name" value="EGF"/>
</dbReference>
<feature type="domain" description="EGF-like" evidence="4">
    <location>
        <begin position="49"/>
        <end position="83"/>
    </location>
</feature>
<dbReference type="EMBL" id="CAJFDI010000003">
    <property type="protein sequence ID" value="CAD5223036.1"/>
    <property type="molecule type" value="Genomic_DNA"/>
</dbReference>
<evidence type="ECO:0000313" key="7">
    <source>
        <dbReference type="Proteomes" id="UP000095284"/>
    </source>
</evidence>
<dbReference type="AlphaFoldDB" id="A0A1I7RZR2"/>
<feature type="chain" id="PRO_5035399632" evidence="3">
    <location>
        <begin position="17"/>
        <end position="322"/>
    </location>
</feature>
<reference evidence="6" key="2">
    <citation type="submission" date="2020-08" db="EMBL/GenBank/DDBJ databases">
        <authorList>
            <person name="Kikuchi T."/>
        </authorList>
    </citation>
    <scope>NUCLEOTIDE SEQUENCE</scope>
    <source>
        <strain evidence="5">Ka4C1</strain>
    </source>
</reference>
<dbReference type="PROSITE" id="PS00022">
    <property type="entry name" value="EGF_1"/>
    <property type="match status" value="2"/>
</dbReference>
<keyword evidence="2" id="KW-0472">Membrane</keyword>